<evidence type="ECO:0000313" key="1">
    <source>
        <dbReference type="WBParaSite" id="MCU_012463-RA"/>
    </source>
</evidence>
<sequence>ADEWLKSSSGALKDQSSARWEVSTNRGLVSRVNGLFSSRSNESSGEVVGRACLLTSSASGINEDQAQCGVDEPVDSHDELTSFGDESCNDITEAIEHLARFRRTSNSEVVQAILQRPIGDVSASFQILLNFQRLRAGVYMMDHTVPGWRPLETAFFKHFMDPVRTKRLVSTGGGDEVAEKIMDLNESTSISMINWWWCPLLIRDSRTCSCLSPTDAFLGCRLDKRAFRKELIASIDAFDKKVLYQARDQSDADLVPSRASTKTLDNQRPKQIKSKHGINAFGVVVMRRTNHLQTREDSNRLAREFTDRLRRASFRSHVQDP</sequence>
<dbReference type="WBParaSite" id="MCU_012463-RA">
    <property type="protein sequence ID" value="MCU_012463-RA"/>
    <property type="gene ID" value="MCU_012463"/>
</dbReference>
<reference evidence="1" key="1">
    <citation type="submission" date="2019-11" db="UniProtKB">
        <authorList>
            <consortium name="WormBaseParasite"/>
        </authorList>
    </citation>
    <scope>IDENTIFICATION</scope>
</reference>
<name>A0A5K3FX14_MESCO</name>
<accession>A0A5K3FX14</accession>
<organism evidence="1">
    <name type="scientific">Mesocestoides corti</name>
    <name type="common">Flatworm</name>
    <dbReference type="NCBI Taxonomy" id="53468"/>
    <lineage>
        <taxon>Eukaryota</taxon>
        <taxon>Metazoa</taxon>
        <taxon>Spiralia</taxon>
        <taxon>Lophotrochozoa</taxon>
        <taxon>Platyhelminthes</taxon>
        <taxon>Cestoda</taxon>
        <taxon>Eucestoda</taxon>
        <taxon>Cyclophyllidea</taxon>
        <taxon>Mesocestoididae</taxon>
        <taxon>Mesocestoides</taxon>
    </lineage>
</organism>
<protein>
    <submittedName>
        <fullName evidence="1">FH2 domain-containing protein</fullName>
    </submittedName>
</protein>
<proteinExistence type="predicted"/>
<dbReference type="AlphaFoldDB" id="A0A5K3FX14"/>